<reference evidence="1" key="3">
    <citation type="submission" date="2015-04" db="UniProtKB">
        <authorList>
            <consortium name="EnsemblPlants"/>
        </authorList>
    </citation>
    <scope>IDENTIFICATION</scope>
</reference>
<dbReference type="HOGENOM" id="CLU_2870866_0_0_1"/>
<protein>
    <submittedName>
        <fullName evidence="1">Uncharacterized protein</fullName>
    </submittedName>
</protein>
<accession>A0A0D9WT60</accession>
<dbReference type="EnsemblPlants" id="LPERR06G20320.1">
    <property type="protein sequence ID" value="LPERR06G20320.1"/>
    <property type="gene ID" value="LPERR06G20320"/>
</dbReference>
<reference evidence="2" key="2">
    <citation type="submission" date="2013-12" db="EMBL/GenBank/DDBJ databases">
        <authorList>
            <person name="Yu Y."/>
            <person name="Lee S."/>
            <person name="de Baynast K."/>
            <person name="Wissotski M."/>
            <person name="Liu L."/>
            <person name="Talag J."/>
            <person name="Goicoechea J."/>
            <person name="Angelova A."/>
            <person name="Jetty R."/>
            <person name="Kudrna D."/>
            <person name="Golser W."/>
            <person name="Rivera L."/>
            <person name="Zhang J."/>
            <person name="Wing R."/>
        </authorList>
    </citation>
    <scope>NUCLEOTIDE SEQUENCE</scope>
</reference>
<dbReference type="Proteomes" id="UP000032180">
    <property type="component" value="Chromosome 6"/>
</dbReference>
<reference evidence="1 2" key="1">
    <citation type="submission" date="2012-08" db="EMBL/GenBank/DDBJ databases">
        <title>Oryza genome evolution.</title>
        <authorList>
            <person name="Wing R.A."/>
        </authorList>
    </citation>
    <scope>NUCLEOTIDE SEQUENCE</scope>
</reference>
<keyword evidence="2" id="KW-1185">Reference proteome</keyword>
<evidence type="ECO:0000313" key="2">
    <source>
        <dbReference type="Proteomes" id="UP000032180"/>
    </source>
</evidence>
<name>A0A0D9WT60_9ORYZ</name>
<organism evidence="1 2">
    <name type="scientific">Leersia perrieri</name>
    <dbReference type="NCBI Taxonomy" id="77586"/>
    <lineage>
        <taxon>Eukaryota</taxon>
        <taxon>Viridiplantae</taxon>
        <taxon>Streptophyta</taxon>
        <taxon>Embryophyta</taxon>
        <taxon>Tracheophyta</taxon>
        <taxon>Spermatophyta</taxon>
        <taxon>Magnoliopsida</taxon>
        <taxon>Liliopsida</taxon>
        <taxon>Poales</taxon>
        <taxon>Poaceae</taxon>
        <taxon>BOP clade</taxon>
        <taxon>Oryzoideae</taxon>
        <taxon>Oryzeae</taxon>
        <taxon>Oryzinae</taxon>
        <taxon>Leersia</taxon>
    </lineage>
</organism>
<evidence type="ECO:0000313" key="1">
    <source>
        <dbReference type="EnsemblPlants" id="LPERR06G20320.1"/>
    </source>
</evidence>
<dbReference type="Gramene" id="LPERR06G20320.1">
    <property type="protein sequence ID" value="LPERR06G20320.1"/>
    <property type="gene ID" value="LPERR06G20320"/>
</dbReference>
<sequence>MLCSYCSAKVLSSGAQAEHPPFFVSGRRTLDDTLPLSCSVDRVFLLPREAIEVGMGGIAQEGES</sequence>
<proteinExistence type="predicted"/>
<dbReference type="AlphaFoldDB" id="A0A0D9WT60"/>